<dbReference type="PANTHER" id="PTHR24412:SF489">
    <property type="entry name" value="RING FINGER DOMAIN AND KELCH REPEAT-CONTAINING PROTEIN DDB_G0271372"/>
    <property type="match status" value="1"/>
</dbReference>
<dbReference type="Pfam" id="PF01344">
    <property type="entry name" value="Kelch_1"/>
    <property type="match status" value="1"/>
</dbReference>
<dbReference type="PANTHER" id="PTHR24412">
    <property type="entry name" value="KELCH PROTEIN"/>
    <property type="match status" value="1"/>
</dbReference>
<gene>
    <name evidence="4" type="ORF">CC78DRAFT_132540</name>
</gene>
<dbReference type="AlphaFoldDB" id="A0A9P4NBZ1"/>
<reference evidence="5" key="1">
    <citation type="journal article" date="2020" name="Stud. Mycol.">
        <title>101 Dothideomycetes genomes: A test case for predicting lifestyles and emergence of pathogens.</title>
        <authorList>
            <person name="Haridas S."/>
            <person name="Albert R."/>
            <person name="Binder M."/>
            <person name="Bloem J."/>
            <person name="LaButti K."/>
            <person name="Salamov A."/>
            <person name="Andreopoulos B."/>
            <person name="Baker S."/>
            <person name="Barry K."/>
            <person name="Bills G."/>
            <person name="Bluhm B."/>
            <person name="Cannon C."/>
            <person name="Castanera R."/>
            <person name="Culley D."/>
            <person name="Daum C."/>
            <person name="Ezra D."/>
            <person name="Gonzalez J."/>
            <person name="Henrissat B."/>
            <person name="Kuo A."/>
            <person name="Liang C."/>
            <person name="Lipzen A."/>
            <person name="Lutzoni F."/>
            <person name="Magnuson J."/>
            <person name="Mondo S."/>
            <person name="Nolan M."/>
            <person name="Ohm R."/>
            <person name="Pangilinan J."/>
            <person name="Park H.-J."/>
            <person name="Ramirez L."/>
            <person name="Alfaro M."/>
            <person name="Sun H."/>
            <person name="Tritt A."/>
            <person name="Yoshinaga Y."/>
            <person name="Zwiers L.-H."/>
            <person name="Turgeon B."/>
            <person name="Goodwin S."/>
            <person name="Spatafora J."/>
            <person name="Crous P."/>
            <person name="Grigoriev I."/>
        </authorList>
    </citation>
    <scope>NUCLEOTIDE SEQUENCE [LARGE SCALE GENOMIC DNA]</scope>
    <source>
        <strain evidence="5">CBS 304.66</strain>
    </source>
</reference>
<feature type="chain" id="PRO_5040177032" evidence="3">
    <location>
        <begin position="19"/>
        <end position="350"/>
    </location>
</feature>
<protein>
    <submittedName>
        <fullName evidence="4">Galactose oxidase</fullName>
    </submittedName>
</protein>
<dbReference type="InterPro" id="IPR015915">
    <property type="entry name" value="Kelch-typ_b-propeller"/>
</dbReference>
<keyword evidence="5" id="KW-1185">Reference proteome</keyword>
<dbReference type="InterPro" id="IPR006652">
    <property type="entry name" value="Kelch_1"/>
</dbReference>
<organism evidence="4 5">
    <name type="scientific">Lojkania enalia</name>
    <dbReference type="NCBI Taxonomy" id="147567"/>
    <lineage>
        <taxon>Eukaryota</taxon>
        <taxon>Fungi</taxon>
        <taxon>Dikarya</taxon>
        <taxon>Ascomycota</taxon>
        <taxon>Pezizomycotina</taxon>
        <taxon>Dothideomycetes</taxon>
        <taxon>Pleosporomycetidae</taxon>
        <taxon>Pleosporales</taxon>
        <taxon>Pleosporales incertae sedis</taxon>
        <taxon>Lojkania</taxon>
    </lineage>
</organism>
<keyword evidence="3" id="KW-0732">Signal</keyword>
<name>A0A9P4NBZ1_9PLEO</name>
<evidence type="ECO:0000313" key="5">
    <source>
        <dbReference type="Proteomes" id="UP000800093"/>
    </source>
</evidence>
<accession>A0A9P4NBZ1</accession>
<dbReference type="OrthoDB" id="45365at2759"/>
<dbReference type="SUPFAM" id="SSF50965">
    <property type="entry name" value="Galactose oxidase, central domain"/>
    <property type="match status" value="2"/>
</dbReference>
<keyword evidence="1" id="KW-0880">Kelch repeat</keyword>
<dbReference type="InterPro" id="IPR011043">
    <property type="entry name" value="Gal_Oxase/kelch_b-propeller"/>
</dbReference>
<dbReference type="EMBL" id="ML986579">
    <property type="protein sequence ID" value="KAF2270422.1"/>
    <property type="molecule type" value="Genomic_DNA"/>
</dbReference>
<proteinExistence type="predicted"/>
<comment type="caution">
    <text evidence="4">The sequence shown here is derived from an EMBL/GenBank/DDBJ whole genome shotgun (WGS) entry which is preliminary data.</text>
</comment>
<dbReference type="SMART" id="SM00612">
    <property type="entry name" value="Kelch"/>
    <property type="match status" value="5"/>
</dbReference>
<evidence type="ECO:0000256" key="3">
    <source>
        <dbReference type="SAM" id="SignalP"/>
    </source>
</evidence>
<dbReference type="Proteomes" id="UP000800093">
    <property type="component" value="Unassembled WGS sequence"/>
</dbReference>
<evidence type="ECO:0000256" key="1">
    <source>
        <dbReference type="ARBA" id="ARBA00022441"/>
    </source>
</evidence>
<keyword evidence="2" id="KW-0677">Repeat</keyword>
<evidence type="ECO:0000256" key="2">
    <source>
        <dbReference type="ARBA" id="ARBA00022737"/>
    </source>
</evidence>
<sequence length="350" mass="37908">MLLTLYTLVLSFTVISSARPSTHSTWTSLANITMAPRQEHTTFFLPPSTIGILGGIVHNGTSISTTDIMQFYSIEHNSWTNATIIPKPMNHVNVATIDKKIYILGGLADVPDQEQMEWRAFPDSWAYDQDKDTWEAIAPMPATEARGSAAVGVYEGKIFLAGGMRTLVVGLGELQDTVGIVSIFDTATGTWLEVPDAAKKIPEGRDHAGVAVVGDKMYVLGGRNRGQLNVKDTVFILDLRNIERGWTTSNSRMPTPRGGVAAGVIGKKIYAFGGEGNQEVESGVFNEPEVYDTVNDSWRRLEPMAFPRHGTYAVGVGSRVYIPGGGFRIGGAPVAHFDAFSAQKGEAEDV</sequence>
<dbReference type="Gene3D" id="2.120.10.80">
    <property type="entry name" value="Kelch-type beta propeller"/>
    <property type="match status" value="2"/>
</dbReference>
<evidence type="ECO:0000313" key="4">
    <source>
        <dbReference type="EMBL" id="KAF2270422.1"/>
    </source>
</evidence>
<feature type="signal peptide" evidence="3">
    <location>
        <begin position="1"/>
        <end position="18"/>
    </location>
</feature>
<dbReference type="Pfam" id="PF24681">
    <property type="entry name" value="Kelch_KLHDC2_KLHL20_DRC7"/>
    <property type="match status" value="1"/>
</dbReference>